<dbReference type="EMBL" id="NMUH01003591">
    <property type="protein sequence ID" value="MQM06280.1"/>
    <property type="molecule type" value="Genomic_DNA"/>
</dbReference>
<reference evidence="1" key="1">
    <citation type="submission" date="2017-07" db="EMBL/GenBank/DDBJ databases">
        <title>Taro Niue Genome Assembly and Annotation.</title>
        <authorList>
            <person name="Atibalentja N."/>
            <person name="Keating K."/>
            <person name="Fields C.J."/>
        </authorList>
    </citation>
    <scope>NUCLEOTIDE SEQUENCE</scope>
    <source>
        <strain evidence="1">Niue_2</strain>
        <tissue evidence="1">Leaf</tissue>
    </source>
</reference>
<evidence type="ECO:0000313" key="2">
    <source>
        <dbReference type="Proteomes" id="UP000652761"/>
    </source>
</evidence>
<dbReference type="Proteomes" id="UP000652761">
    <property type="component" value="Unassembled WGS sequence"/>
</dbReference>
<keyword evidence="2" id="KW-1185">Reference proteome</keyword>
<sequence length="114" mass="13256">MEYTGYIAEGHSVNKPSYFDGTNYAYWKTRMQVFLRVQDHKIWGVVNKGPYELSEDKEKWTPEEIKKSNANWSAMNIMQCSLHPTEFSSVSSCSSAKEIWDRLMVIYEGTSEVK</sequence>
<proteinExistence type="predicted"/>
<dbReference type="PANTHER" id="PTHR35317:SF31">
    <property type="entry name" value="DUF4219 DOMAIN-CONTAINING PROTEIN"/>
    <property type="match status" value="1"/>
</dbReference>
<accession>A0A843WUP3</accession>
<protein>
    <recommendedName>
        <fullName evidence="3">DUF4219 domain-containing protein</fullName>
    </recommendedName>
</protein>
<evidence type="ECO:0008006" key="3">
    <source>
        <dbReference type="Google" id="ProtNLM"/>
    </source>
</evidence>
<name>A0A843WUP3_COLES</name>
<comment type="caution">
    <text evidence="1">The sequence shown here is derived from an EMBL/GenBank/DDBJ whole genome shotgun (WGS) entry which is preliminary data.</text>
</comment>
<dbReference type="Pfam" id="PF14223">
    <property type="entry name" value="Retrotran_gag_2"/>
    <property type="match status" value="1"/>
</dbReference>
<dbReference type="AlphaFoldDB" id="A0A843WUP3"/>
<gene>
    <name evidence="1" type="ORF">Taro_039101</name>
</gene>
<dbReference type="OrthoDB" id="1931687at2759"/>
<evidence type="ECO:0000313" key="1">
    <source>
        <dbReference type="EMBL" id="MQM06280.1"/>
    </source>
</evidence>
<dbReference type="PANTHER" id="PTHR35317">
    <property type="entry name" value="OS04G0629600 PROTEIN"/>
    <property type="match status" value="1"/>
</dbReference>
<organism evidence="1 2">
    <name type="scientific">Colocasia esculenta</name>
    <name type="common">Wild taro</name>
    <name type="synonym">Arum esculentum</name>
    <dbReference type="NCBI Taxonomy" id="4460"/>
    <lineage>
        <taxon>Eukaryota</taxon>
        <taxon>Viridiplantae</taxon>
        <taxon>Streptophyta</taxon>
        <taxon>Embryophyta</taxon>
        <taxon>Tracheophyta</taxon>
        <taxon>Spermatophyta</taxon>
        <taxon>Magnoliopsida</taxon>
        <taxon>Liliopsida</taxon>
        <taxon>Araceae</taxon>
        <taxon>Aroideae</taxon>
        <taxon>Colocasieae</taxon>
        <taxon>Colocasia</taxon>
    </lineage>
</organism>